<protein>
    <submittedName>
        <fullName evidence="1">Uncharacterized protein</fullName>
    </submittedName>
</protein>
<name>A0A0E9PIM5_ANGAN</name>
<organism evidence="1">
    <name type="scientific">Anguilla anguilla</name>
    <name type="common">European freshwater eel</name>
    <name type="synonym">Muraena anguilla</name>
    <dbReference type="NCBI Taxonomy" id="7936"/>
    <lineage>
        <taxon>Eukaryota</taxon>
        <taxon>Metazoa</taxon>
        <taxon>Chordata</taxon>
        <taxon>Craniata</taxon>
        <taxon>Vertebrata</taxon>
        <taxon>Euteleostomi</taxon>
        <taxon>Actinopterygii</taxon>
        <taxon>Neopterygii</taxon>
        <taxon>Teleostei</taxon>
        <taxon>Anguilliformes</taxon>
        <taxon>Anguillidae</taxon>
        <taxon>Anguilla</taxon>
    </lineage>
</organism>
<proteinExistence type="predicted"/>
<sequence>MGTHYQVSIQTLCALSFSFFFVSRPLPVLTARATVRTRLASIR</sequence>
<dbReference type="AlphaFoldDB" id="A0A0E9PIM5"/>
<dbReference type="EMBL" id="GBXM01104430">
    <property type="protein sequence ID" value="JAH04147.1"/>
    <property type="molecule type" value="Transcribed_RNA"/>
</dbReference>
<reference evidence="1" key="1">
    <citation type="submission" date="2014-11" db="EMBL/GenBank/DDBJ databases">
        <authorList>
            <person name="Amaro Gonzalez C."/>
        </authorList>
    </citation>
    <scope>NUCLEOTIDE SEQUENCE</scope>
</reference>
<reference evidence="1" key="2">
    <citation type="journal article" date="2015" name="Fish Shellfish Immunol.">
        <title>Early steps in the European eel (Anguilla anguilla)-Vibrio vulnificus interaction in the gills: Role of the RtxA13 toxin.</title>
        <authorList>
            <person name="Callol A."/>
            <person name="Pajuelo D."/>
            <person name="Ebbesson L."/>
            <person name="Teles M."/>
            <person name="MacKenzie S."/>
            <person name="Amaro C."/>
        </authorList>
    </citation>
    <scope>NUCLEOTIDE SEQUENCE</scope>
</reference>
<accession>A0A0E9PIM5</accession>
<evidence type="ECO:0000313" key="1">
    <source>
        <dbReference type="EMBL" id="JAH04147.1"/>
    </source>
</evidence>